<evidence type="ECO:0000313" key="3">
    <source>
        <dbReference type="EMBL" id="QXT39429.1"/>
    </source>
</evidence>
<evidence type="ECO:0000256" key="1">
    <source>
        <dbReference type="SAM" id="MobiDB-lite"/>
    </source>
</evidence>
<proteinExistence type="predicted"/>
<dbReference type="AlphaFoldDB" id="A0A8F6Y9Y8"/>
<dbReference type="EMBL" id="CP079194">
    <property type="protein sequence ID" value="QXT39429.1"/>
    <property type="molecule type" value="Genomic_DNA"/>
</dbReference>
<feature type="compositionally biased region" description="Polar residues" evidence="1">
    <location>
        <begin position="1"/>
        <end position="10"/>
    </location>
</feature>
<organism evidence="3 4">
    <name type="scientific">Gymnodinialimonas ceratoperidinii</name>
    <dbReference type="NCBI Taxonomy" id="2856823"/>
    <lineage>
        <taxon>Bacteria</taxon>
        <taxon>Pseudomonadati</taxon>
        <taxon>Pseudomonadota</taxon>
        <taxon>Alphaproteobacteria</taxon>
        <taxon>Rhodobacterales</taxon>
        <taxon>Paracoccaceae</taxon>
        <taxon>Gymnodinialimonas</taxon>
    </lineage>
</organism>
<dbReference type="InterPro" id="IPR039459">
    <property type="entry name" value="RepB-like_DNA_primase_dom"/>
</dbReference>
<feature type="domain" description="RepB-like DNA primase" evidence="2">
    <location>
        <begin position="125"/>
        <end position="189"/>
    </location>
</feature>
<dbReference type="RefSeq" id="WP_219002050.1">
    <property type="nucleotide sequence ID" value="NZ_CP079194.1"/>
</dbReference>
<evidence type="ECO:0000259" key="2">
    <source>
        <dbReference type="Pfam" id="PF16793"/>
    </source>
</evidence>
<feature type="region of interest" description="Disordered" evidence="1">
    <location>
        <begin position="1"/>
        <end position="20"/>
    </location>
</feature>
<dbReference type="KEGG" id="gce:KYE46_16130"/>
<dbReference type="Proteomes" id="UP000825009">
    <property type="component" value="Chromosome"/>
</dbReference>
<protein>
    <submittedName>
        <fullName evidence="3">RepB family DNA primase</fullName>
    </submittedName>
</protein>
<gene>
    <name evidence="3" type="ORF">KYE46_16130</name>
</gene>
<accession>A0A8F6Y9Y8</accession>
<reference evidence="3 4" key="1">
    <citation type="submission" date="2021-07" db="EMBL/GenBank/DDBJ databases">
        <title>A novel Jannaschia species isolated from marine dinoflagellate Ceratoperidinium margalefii.</title>
        <authorList>
            <person name="Jiang Y."/>
            <person name="Li Z."/>
        </authorList>
    </citation>
    <scope>NUCLEOTIDE SEQUENCE [LARGE SCALE GENOMIC DNA]</scope>
    <source>
        <strain evidence="3 4">J12C1-MA-4</strain>
    </source>
</reference>
<keyword evidence="4" id="KW-1185">Reference proteome</keyword>
<name>A0A8F6Y9Y8_9RHOB</name>
<evidence type="ECO:0000313" key="4">
    <source>
        <dbReference type="Proteomes" id="UP000825009"/>
    </source>
</evidence>
<sequence length="320" mass="36124">MSPKITTSLPTALASRRKPDKKSAKYQAKFLTSIWQSAADGPATRYACMAFRRQGGGKFEFVFVDPSDRSQTRAALLAHNRKEWDQYFCPATFSERSREKRYALPTNLLWCDADEADPRGFSPPPSIVWETSPRRYQAIWILDETLTPGEAETFSRALTYNHGGDKNGWPSNKLLRILGSFNHKPNYESPFVGVLKYELTPINERPATEPWHRPAAAAAVSFDGFDHLAHDKFDVLKRYRHSLTVSTRQLIRDKRAYAPDRSSRIYAIVVGLHGVGASLDEIASVVWASAYFQDKYGPNIRALSNELTRITSKLGGRHGK</sequence>
<dbReference type="Pfam" id="PF16793">
    <property type="entry name" value="RepB_primase"/>
    <property type="match status" value="1"/>
</dbReference>